<feature type="region of interest" description="Disordered" evidence="9">
    <location>
        <begin position="43"/>
        <end position="85"/>
    </location>
</feature>
<comment type="subcellular location">
    <subcellularLocation>
        <location evidence="1 8">Nucleus</location>
    </subcellularLocation>
</comment>
<feature type="compositionally biased region" description="Polar residues" evidence="9">
    <location>
        <begin position="497"/>
        <end position="513"/>
    </location>
</feature>
<evidence type="ECO:0000256" key="3">
    <source>
        <dbReference type="ARBA" id="ARBA00023015"/>
    </source>
</evidence>
<dbReference type="GO" id="GO:0005634">
    <property type="term" value="C:nucleus"/>
    <property type="evidence" value="ECO:0007669"/>
    <property type="project" value="UniProtKB-SubCell"/>
</dbReference>
<dbReference type="Pfam" id="PF07526">
    <property type="entry name" value="POX"/>
    <property type="match status" value="1"/>
</dbReference>
<evidence type="ECO:0000256" key="2">
    <source>
        <dbReference type="ARBA" id="ARBA00006454"/>
    </source>
</evidence>
<dbReference type="EMBL" id="QZWG01000012">
    <property type="protein sequence ID" value="RZB75100.1"/>
    <property type="molecule type" value="Genomic_DNA"/>
</dbReference>
<dbReference type="InterPro" id="IPR050224">
    <property type="entry name" value="TALE_homeobox"/>
</dbReference>
<feature type="region of interest" description="Disordered" evidence="9">
    <location>
        <begin position="568"/>
        <end position="589"/>
    </location>
</feature>
<dbReference type="GO" id="GO:0003677">
    <property type="term" value="F:DNA binding"/>
    <property type="evidence" value="ECO:0007669"/>
    <property type="project" value="UniProtKB-UniRule"/>
</dbReference>
<dbReference type="InterPro" id="IPR008422">
    <property type="entry name" value="KN_HD"/>
</dbReference>
<dbReference type="AlphaFoldDB" id="A0A445HN01"/>
<evidence type="ECO:0000259" key="10">
    <source>
        <dbReference type="PROSITE" id="PS50071"/>
    </source>
</evidence>
<dbReference type="EMBL" id="QZWG01000012">
    <property type="protein sequence ID" value="RZB75101.1"/>
    <property type="molecule type" value="Genomic_DNA"/>
</dbReference>
<feature type="compositionally biased region" description="Polar residues" evidence="9">
    <location>
        <begin position="574"/>
        <end position="589"/>
    </location>
</feature>
<protein>
    <submittedName>
        <fullName evidence="11">BEL1-like homeodomain protein 1 isoform A</fullName>
    </submittedName>
    <submittedName>
        <fullName evidence="12">BEL1-like homeodomain protein 1 isoform B</fullName>
    </submittedName>
    <submittedName>
        <fullName evidence="13">BEL1-like homeodomain protein 1 isoform C</fullName>
    </submittedName>
</protein>
<evidence type="ECO:0000313" key="13">
    <source>
        <dbReference type="EMBL" id="RZB75102.1"/>
    </source>
</evidence>
<feature type="region of interest" description="Disordered" evidence="9">
    <location>
        <begin position="494"/>
        <end position="526"/>
    </location>
</feature>
<dbReference type="GO" id="GO:0006355">
    <property type="term" value="P:regulation of DNA-templated transcription"/>
    <property type="evidence" value="ECO:0007669"/>
    <property type="project" value="InterPro"/>
</dbReference>
<dbReference type="Gene3D" id="1.10.10.60">
    <property type="entry name" value="Homeodomain-like"/>
    <property type="match status" value="1"/>
</dbReference>
<evidence type="ECO:0000256" key="5">
    <source>
        <dbReference type="ARBA" id="ARBA00023155"/>
    </source>
</evidence>
<gene>
    <name evidence="12" type="ORF">D0Y65_033829</name>
</gene>
<feature type="DNA-binding region" description="Homeobox" evidence="8">
    <location>
        <begin position="423"/>
        <end position="485"/>
    </location>
</feature>
<name>A0A445HN01_GLYSO</name>
<feature type="region of interest" description="Disordered" evidence="9">
    <location>
        <begin position="264"/>
        <end position="295"/>
    </location>
</feature>
<evidence type="ECO:0000256" key="8">
    <source>
        <dbReference type="PROSITE-ProRule" id="PRU00108"/>
    </source>
</evidence>
<evidence type="ECO:0000256" key="1">
    <source>
        <dbReference type="ARBA" id="ARBA00004123"/>
    </source>
</evidence>
<proteinExistence type="inferred from homology"/>
<evidence type="ECO:0000256" key="4">
    <source>
        <dbReference type="ARBA" id="ARBA00023125"/>
    </source>
</evidence>
<dbReference type="Gramene" id="XM_028338873.1">
    <property type="protein sequence ID" value="XP_028194674.1"/>
    <property type="gene ID" value="LOC114380001"/>
</dbReference>
<dbReference type="Pfam" id="PF05920">
    <property type="entry name" value="Homeobox_KN"/>
    <property type="match status" value="1"/>
</dbReference>
<dbReference type="Gramene" id="XM_028338874.1">
    <property type="protein sequence ID" value="XP_028194675.1"/>
    <property type="gene ID" value="LOC114380001"/>
</dbReference>
<dbReference type="PANTHER" id="PTHR11850">
    <property type="entry name" value="HOMEOBOX PROTEIN TRANSCRIPTION FACTORS"/>
    <property type="match status" value="1"/>
</dbReference>
<reference evidence="12 14" key="1">
    <citation type="submission" date="2018-09" db="EMBL/GenBank/DDBJ databases">
        <title>A high-quality reference genome of wild soybean provides a powerful tool to mine soybean genomes.</title>
        <authorList>
            <person name="Xie M."/>
            <person name="Chung C.Y.L."/>
            <person name="Li M.-W."/>
            <person name="Wong F.-L."/>
            <person name="Chan T.-F."/>
            <person name="Lam H.-M."/>
        </authorList>
    </citation>
    <scope>NUCLEOTIDE SEQUENCE [LARGE SCALE GENOMIC DNA]</scope>
    <source>
        <strain evidence="14">cv. W05</strain>
        <tissue evidence="12">Hypocotyl of etiolated seedlings</tissue>
    </source>
</reference>
<feature type="compositionally biased region" description="Basic and acidic residues" evidence="9">
    <location>
        <begin position="264"/>
        <end position="276"/>
    </location>
</feature>
<dbReference type="Proteomes" id="UP000289340">
    <property type="component" value="Chromosome 12"/>
</dbReference>
<evidence type="ECO:0000256" key="9">
    <source>
        <dbReference type="SAM" id="MobiDB-lite"/>
    </source>
</evidence>
<feature type="compositionally biased region" description="Low complexity" evidence="9">
    <location>
        <begin position="47"/>
        <end position="62"/>
    </location>
</feature>
<sequence length="741" mass="81118">MATYFHGSTSEIPSSAEGLQTLYLMNPNYVPYSDAAQHPTQNMLLVNPNNNNTSNTSPTSTNALNLGNFSHAPPPPSPNNNNNHREQQQHHLIGVTIPSSNILGSNAAATDPARSSFLGQHEFSSFHGGAAATSTVTASRGNYNLWGSIIDQSALNIMAATTHTPSSNMGCVASSVMSTQIGFHRPNHLSLSLSSQQTPYRSLSGEIHAISPASRGGGGDDMRGLHNGVSSMHSVALGSKYLKATQELLDEVVNVGKGISKGEESMEGAKKEKMKGNIESTSGVGDGSSCGRENNDRAKQGVELSTAQRQELQMKKSKLVTMLDEVEQRYRQYHHQMQVVLTSFEQAAGVGAAKSYTALALKTISKQFRCLKDAISSQIKTTSKTLGEDNCLGVKVEGSRLRYVDHQQRQQRALQLGMIQHNAWRPQRGLPERAVSVLRAWLFEHFLHPYPKDSDKVMLAKQTGLTRSQVSNWFINARVRLWKPMVEEMYLEEVKQEPNNSSQDNNNTKGSNESSKELWSEANAAAQESGAMRFDQINILQSKAESFKNNQTTSPTEISNSNSLQSGFHLADMQSPNKPKSTSEMHQNSPGSILSVDMEMKPHHHGETNNITREGQNNNTTTKFGIESHGGGFGAFPNMEDIGRFHHHVTEQLAPRFHGNGVSLTLGLPHSTENNLSLSGTTQHGFLSQNMHLGMRNSENDEFCGAINTTPPSSHSGISYESIDIQNRKRFAAQLLRDFVA</sequence>
<evidence type="ECO:0000313" key="12">
    <source>
        <dbReference type="EMBL" id="RZB75101.1"/>
    </source>
</evidence>
<dbReference type="InterPro" id="IPR009057">
    <property type="entry name" value="Homeodomain-like_sf"/>
</dbReference>
<keyword evidence="3" id="KW-0805">Transcription regulation</keyword>
<dbReference type="InterPro" id="IPR006563">
    <property type="entry name" value="POX_dom"/>
</dbReference>
<dbReference type="FunFam" id="1.10.10.60:FF:000117">
    <property type="entry name" value="BEL1-like homeodomain protein 9"/>
    <property type="match status" value="1"/>
</dbReference>
<dbReference type="InterPro" id="IPR001356">
    <property type="entry name" value="HD"/>
</dbReference>
<dbReference type="CDD" id="cd00086">
    <property type="entry name" value="homeodomain"/>
    <property type="match status" value="1"/>
</dbReference>
<keyword evidence="4 8" id="KW-0238">DNA-binding</keyword>
<organism evidence="12 14">
    <name type="scientific">Glycine soja</name>
    <name type="common">Wild soybean</name>
    <dbReference type="NCBI Taxonomy" id="3848"/>
    <lineage>
        <taxon>Eukaryota</taxon>
        <taxon>Viridiplantae</taxon>
        <taxon>Streptophyta</taxon>
        <taxon>Embryophyta</taxon>
        <taxon>Tracheophyta</taxon>
        <taxon>Spermatophyta</taxon>
        <taxon>Magnoliopsida</taxon>
        <taxon>eudicotyledons</taxon>
        <taxon>Gunneridae</taxon>
        <taxon>Pentapetalae</taxon>
        <taxon>rosids</taxon>
        <taxon>fabids</taxon>
        <taxon>Fabales</taxon>
        <taxon>Fabaceae</taxon>
        <taxon>Papilionoideae</taxon>
        <taxon>50 kb inversion clade</taxon>
        <taxon>NPAAA clade</taxon>
        <taxon>indigoferoid/millettioid clade</taxon>
        <taxon>Phaseoleae</taxon>
        <taxon>Glycine</taxon>
        <taxon>Glycine subgen. Soja</taxon>
    </lineage>
</organism>
<dbReference type="EMBL" id="QZWG01000012">
    <property type="protein sequence ID" value="RZB75102.1"/>
    <property type="molecule type" value="Genomic_DNA"/>
</dbReference>
<evidence type="ECO:0000313" key="14">
    <source>
        <dbReference type="Proteomes" id="UP000289340"/>
    </source>
</evidence>
<evidence type="ECO:0000256" key="7">
    <source>
        <dbReference type="ARBA" id="ARBA00023242"/>
    </source>
</evidence>
<evidence type="ECO:0000256" key="6">
    <source>
        <dbReference type="ARBA" id="ARBA00023163"/>
    </source>
</evidence>
<dbReference type="SUPFAM" id="SSF46689">
    <property type="entry name" value="Homeodomain-like"/>
    <property type="match status" value="1"/>
</dbReference>
<comment type="caution">
    <text evidence="12">The sequence shown here is derived from an EMBL/GenBank/DDBJ whole genome shotgun (WGS) entry which is preliminary data.</text>
</comment>
<dbReference type="PROSITE" id="PS50071">
    <property type="entry name" value="HOMEOBOX_2"/>
    <property type="match status" value="1"/>
</dbReference>
<evidence type="ECO:0000313" key="11">
    <source>
        <dbReference type="EMBL" id="RZB75100.1"/>
    </source>
</evidence>
<keyword evidence="6" id="KW-0804">Transcription</keyword>
<dbReference type="SMART" id="SM00389">
    <property type="entry name" value="HOX"/>
    <property type="match status" value="1"/>
</dbReference>
<keyword evidence="7 8" id="KW-0539">Nucleus</keyword>
<feature type="domain" description="Homeobox" evidence="10">
    <location>
        <begin position="421"/>
        <end position="484"/>
    </location>
</feature>
<dbReference type="SMR" id="A0A445HN01"/>
<accession>A0A445HN01</accession>
<keyword evidence="5 8" id="KW-0371">Homeobox</keyword>
<keyword evidence="14" id="KW-1185">Reference proteome</keyword>
<comment type="similarity">
    <text evidence="2">Belongs to the TALE/BELL homeobox family.</text>
</comment>
<dbReference type="SMART" id="SM00574">
    <property type="entry name" value="POX"/>
    <property type="match status" value="1"/>
</dbReference>